<keyword evidence="7" id="KW-0963">Cytoplasm</keyword>
<dbReference type="InterPro" id="IPR031322">
    <property type="entry name" value="Shikimate/glucono_kinase"/>
</dbReference>
<reference evidence="8 9" key="1">
    <citation type="submission" date="2020-04" db="EMBL/GenBank/DDBJ databases">
        <title>Flammeovirga sp. SR4, a novel species isolated from seawater.</title>
        <authorList>
            <person name="Wang X."/>
        </authorList>
    </citation>
    <scope>NUCLEOTIDE SEQUENCE [LARGE SCALE GENOMIC DNA]</scope>
    <source>
        <strain evidence="8 9">ATCC 23126</strain>
    </source>
</reference>
<feature type="binding site" evidence="7">
    <location>
        <begin position="10"/>
        <end position="15"/>
    </location>
    <ligand>
        <name>ATP</name>
        <dbReference type="ChEBI" id="CHEBI:30616"/>
    </ligand>
</feature>
<keyword evidence="9" id="KW-1185">Reference proteome</keyword>
<dbReference type="SUPFAM" id="SSF52540">
    <property type="entry name" value="P-loop containing nucleoside triphosphate hydrolases"/>
    <property type="match status" value="1"/>
</dbReference>
<feature type="binding site" evidence="7">
    <location>
        <position position="32"/>
    </location>
    <ligand>
        <name>substrate</name>
    </ligand>
</feature>
<evidence type="ECO:0000256" key="6">
    <source>
        <dbReference type="ARBA" id="ARBA00023141"/>
    </source>
</evidence>
<keyword evidence="1 7" id="KW-0028">Amino-acid biosynthesis</keyword>
<comment type="similarity">
    <text evidence="7">Belongs to the shikimate kinase family.</text>
</comment>
<accession>A0A7X9RRV0</accession>
<dbReference type="Gene3D" id="3.40.50.300">
    <property type="entry name" value="P-loop containing nucleotide triphosphate hydrolases"/>
    <property type="match status" value="1"/>
</dbReference>
<dbReference type="GO" id="GO:0000287">
    <property type="term" value="F:magnesium ion binding"/>
    <property type="evidence" value="ECO:0007669"/>
    <property type="project" value="UniProtKB-UniRule"/>
</dbReference>
<dbReference type="Proteomes" id="UP000576082">
    <property type="component" value="Unassembled WGS sequence"/>
</dbReference>
<keyword evidence="3 7" id="KW-0547">Nucleotide-binding</keyword>
<comment type="caution">
    <text evidence="8">The sequence shown here is derived from an EMBL/GenBank/DDBJ whole genome shotgun (WGS) entry which is preliminary data.</text>
</comment>
<dbReference type="PANTHER" id="PTHR21087:SF16">
    <property type="entry name" value="SHIKIMATE KINASE 1, CHLOROPLASTIC"/>
    <property type="match status" value="1"/>
</dbReference>
<keyword evidence="7" id="KW-0479">Metal-binding</keyword>
<feature type="binding site" evidence="7">
    <location>
        <position position="138"/>
    </location>
    <ligand>
        <name>substrate</name>
    </ligand>
</feature>
<comment type="pathway">
    <text evidence="7">Metabolic intermediate biosynthesis; chorismate biosynthesis; chorismate from D-erythrose 4-phosphate and phosphoenolpyruvate: step 5/7.</text>
</comment>
<evidence type="ECO:0000256" key="2">
    <source>
        <dbReference type="ARBA" id="ARBA00022679"/>
    </source>
</evidence>
<protein>
    <recommendedName>
        <fullName evidence="7">Shikimate kinase</fullName>
        <shortName evidence="7">SK</shortName>
        <ecNumber evidence="7">2.7.1.71</ecNumber>
    </recommendedName>
</protein>
<feature type="binding site" evidence="7">
    <location>
        <position position="56"/>
    </location>
    <ligand>
        <name>substrate</name>
    </ligand>
</feature>
<dbReference type="HAMAP" id="MF_00109">
    <property type="entry name" value="Shikimate_kinase"/>
    <property type="match status" value="1"/>
</dbReference>
<organism evidence="8 9">
    <name type="scientific">Flammeovirga aprica JL-4</name>
    <dbReference type="NCBI Taxonomy" id="694437"/>
    <lineage>
        <taxon>Bacteria</taxon>
        <taxon>Pseudomonadati</taxon>
        <taxon>Bacteroidota</taxon>
        <taxon>Cytophagia</taxon>
        <taxon>Cytophagales</taxon>
        <taxon>Flammeovirgaceae</taxon>
        <taxon>Flammeovirga</taxon>
    </lineage>
</organism>
<comment type="function">
    <text evidence="7">Catalyzes the specific phosphorylation of the 3-hydroxyl group of shikimic acid using ATP as a cosubstrate.</text>
</comment>
<dbReference type="RefSeq" id="WP_169656589.1">
    <property type="nucleotide sequence ID" value="NZ_JABANE010000021.1"/>
</dbReference>
<evidence type="ECO:0000256" key="1">
    <source>
        <dbReference type="ARBA" id="ARBA00022605"/>
    </source>
</evidence>
<dbReference type="GO" id="GO:0009073">
    <property type="term" value="P:aromatic amino acid family biosynthetic process"/>
    <property type="evidence" value="ECO:0007669"/>
    <property type="project" value="UniProtKB-KW"/>
</dbReference>
<dbReference type="EMBL" id="JABANE010000021">
    <property type="protein sequence ID" value="NME68283.1"/>
    <property type="molecule type" value="Genomic_DNA"/>
</dbReference>
<dbReference type="EC" id="2.7.1.71" evidence="7"/>
<comment type="catalytic activity">
    <reaction evidence="7">
        <text>shikimate + ATP = 3-phosphoshikimate + ADP + H(+)</text>
        <dbReference type="Rhea" id="RHEA:13121"/>
        <dbReference type="ChEBI" id="CHEBI:15378"/>
        <dbReference type="ChEBI" id="CHEBI:30616"/>
        <dbReference type="ChEBI" id="CHEBI:36208"/>
        <dbReference type="ChEBI" id="CHEBI:145989"/>
        <dbReference type="ChEBI" id="CHEBI:456216"/>
        <dbReference type="EC" id="2.7.1.71"/>
    </reaction>
</comment>
<keyword evidence="4 7" id="KW-0418">Kinase</keyword>
<comment type="subcellular location">
    <subcellularLocation>
        <location evidence="7">Cytoplasm</location>
    </subcellularLocation>
</comment>
<keyword evidence="7" id="KW-0460">Magnesium</keyword>
<dbReference type="GO" id="GO:0008652">
    <property type="term" value="P:amino acid biosynthetic process"/>
    <property type="evidence" value="ECO:0007669"/>
    <property type="project" value="UniProtKB-KW"/>
</dbReference>
<gene>
    <name evidence="7" type="primary">aroK</name>
    <name evidence="8" type="ORF">HHU12_09955</name>
</gene>
<dbReference type="InterPro" id="IPR000623">
    <property type="entry name" value="Shikimate_kinase/TSH1"/>
</dbReference>
<name>A0A7X9RRV0_9BACT</name>
<dbReference type="InterPro" id="IPR027417">
    <property type="entry name" value="P-loop_NTPase"/>
</dbReference>
<evidence type="ECO:0000256" key="5">
    <source>
        <dbReference type="ARBA" id="ARBA00022840"/>
    </source>
</evidence>
<dbReference type="Pfam" id="PF01202">
    <property type="entry name" value="SKI"/>
    <property type="match status" value="1"/>
</dbReference>
<dbReference type="PANTHER" id="PTHR21087">
    <property type="entry name" value="SHIKIMATE KINASE"/>
    <property type="match status" value="1"/>
</dbReference>
<evidence type="ECO:0000256" key="3">
    <source>
        <dbReference type="ARBA" id="ARBA00022741"/>
    </source>
</evidence>
<dbReference type="PRINTS" id="PR01100">
    <property type="entry name" value="SHIKIMTKNASE"/>
</dbReference>
<keyword evidence="5 7" id="KW-0067">ATP-binding</keyword>
<keyword evidence="6 7" id="KW-0057">Aromatic amino acid biosynthesis</keyword>
<dbReference type="GO" id="GO:0005524">
    <property type="term" value="F:ATP binding"/>
    <property type="evidence" value="ECO:0007669"/>
    <property type="project" value="UniProtKB-UniRule"/>
</dbReference>
<proteinExistence type="inferred from homology"/>
<dbReference type="GO" id="GO:0004765">
    <property type="term" value="F:shikimate kinase activity"/>
    <property type="evidence" value="ECO:0007669"/>
    <property type="project" value="UniProtKB-UniRule"/>
</dbReference>
<keyword evidence="2 7" id="KW-0808">Transferase</keyword>
<dbReference type="UniPathway" id="UPA00053">
    <property type="reaction ID" value="UER00088"/>
</dbReference>
<comment type="caution">
    <text evidence="7">Lacks conserved residue(s) required for the propagation of feature annotation.</text>
</comment>
<sequence>MRIYLIGMPGSGKSTLAEELSTLLSLPFYDMDTEIEEREKKSIPEIFTEKGEDYFRKVEKEVVQTFLPDNSILATGGGAPCFFDNMDFMLENGETVFVDVHEDVLVERVWQQQGTRPLLAQNEKEEVYNAIKEKRESRLPYYSKAEFTIEAGTKTPSELALEIKEVLKK</sequence>
<evidence type="ECO:0000256" key="7">
    <source>
        <dbReference type="HAMAP-Rule" id="MF_00109"/>
    </source>
</evidence>
<evidence type="ECO:0000313" key="8">
    <source>
        <dbReference type="EMBL" id="NME68283.1"/>
    </source>
</evidence>
<dbReference type="AlphaFoldDB" id="A0A7X9RRV0"/>
<comment type="cofactor">
    <cofactor evidence="7">
        <name>Mg(2+)</name>
        <dbReference type="ChEBI" id="CHEBI:18420"/>
    </cofactor>
    <text evidence="7">Binds 1 Mg(2+) ion per subunit.</text>
</comment>
<feature type="binding site" evidence="7">
    <location>
        <position position="116"/>
    </location>
    <ligand>
        <name>ATP</name>
        <dbReference type="ChEBI" id="CHEBI:30616"/>
    </ligand>
</feature>
<feature type="binding site" evidence="7">
    <location>
        <position position="14"/>
    </location>
    <ligand>
        <name>Mg(2+)</name>
        <dbReference type="ChEBI" id="CHEBI:18420"/>
    </ligand>
</feature>
<dbReference type="GO" id="GO:0005829">
    <property type="term" value="C:cytosol"/>
    <property type="evidence" value="ECO:0007669"/>
    <property type="project" value="TreeGrafter"/>
</dbReference>
<comment type="subunit">
    <text evidence="7">Monomer.</text>
</comment>
<dbReference type="GO" id="GO:0009423">
    <property type="term" value="P:chorismate biosynthetic process"/>
    <property type="evidence" value="ECO:0007669"/>
    <property type="project" value="UniProtKB-UniRule"/>
</dbReference>
<evidence type="ECO:0000256" key="4">
    <source>
        <dbReference type="ARBA" id="ARBA00022777"/>
    </source>
</evidence>
<evidence type="ECO:0000313" key="9">
    <source>
        <dbReference type="Proteomes" id="UP000576082"/>
    </source>
</evidence>
<dbReference type="CDD" id="cd00464">
    <property type="entry name" value="SK"/>
    <property type="match status" value="1"/>
</dbReference>
<feature type="binding site" evidence="7">
    <location>
        <position position="77"/>
    </location>
    <ligand>
        <name>substrate</name>
    </ligand>
</feature>